<proteinExistence type="predicted"/>
<name>A0A428MJW5_9BACT</name>
<evidence type="ECO:0000313" key="2">
    <source>
        <dbReference type="Proteomes" id="UP000269669"/>
    </source>
</evidence>
<dbReference type="OrthoDB" id="117267at2"/>
<dbReference type="EMBL" id="RSDW01000001">
    <property type="protein sequence ID" value="RSL17156.1"/>
    <property type="molecule type" value="Genomic_DNA"/>
</dbReference>
<dbReference type="Proteomes" id="UP000269669">
    <property type="component" value="Unassembled WGS sequence"/>
</dbReference>
<sequence length="161" mass="17909">MIRQAINCDICGAEKLEATSHWFVAYEQGGELKLRGWESPKNSRKNVKHLCGQKCVQHLTANFTAAVMAGEYATKGAKEEMPESMEQSVDDGYDAEETPILQRMGYSRETAALIEEESWAGPAKPKVTSLEPVNKPKVGRETLINAARLKVQTARPYQHMA</sequence>
<comment type="caution">
    <text evidence="1">The sequence shown here is derived from an EMBL/GenBank/DDBJ whole genome shotgun (WGS) entry which is preliminary data.</text>
</comment>
<dbReference type="AlphaFoldDB" id="A0A428MJW5"/>
<dbReference type="RefSeq" id="WP_125485677.1">
    <property type="nucleotide sequence ID" value="NZ_RSDW01000001.1"/>
</dbReference>
<reference evidence="1 2" key="1">
    <citation type="submission" date="2018-12" db="EMBL/GenBank/DDBJ databases">
        <title>Sequencing of bacterial isolates from soil warming experiment in Harvard Forest, Massachusetts, USA.</title>
        <authorList>
            <person name="Deangelis K."/>
        </authorList>
    </citation>
    <scope>NUCLEOTIDE SEQUENCE [LARGE SCALE GENOMIC DNA]</scope>
    <source>
        <strain evidence="1 2">EB153</strain>
    </source>
</reference>
<evidence type="ECO:0000313" key="1">
    <source>
        <dbReference type="EMBL" id="RSL17156.1"/>
    </source>
</evidence>
<keyword evidence="2" id="KW-1185">Reference proteome</keyword>
<accession>A0A428MJW5</accession>
<organism evidence="1 2">
    <name type="scientific">Edaphobacter aggregans</name>
    <dbReference type="NCBI Taxonomy" id="570835"/>
    <lineage>
        <taxon>Bacteria</taxon>
        <taxon>Pseudomonadati</taxon>
        <taxon>Acidobacteriota</taxon>
        <taxon>Terriglobia</taxon>
        <taxon>Terriglobales</taxon>
        <taxon>Acidobacteriaceae</taxon>
        <taxon>Edaphobacter</taxon>
    </lineage>
</organism>
<gene>
    <name evidence="1" type="ORF">EDE15_2685</name>
</gene>
<protein>
    <submittedName>
        <fullName evidence="1">Uncharacterized protein</fullName>
    </submittedName>
</protein>